<reference evidence="2 3" key="1">
    <citation type="submission" date="2020-09" db="EMBL/GenBank/DDBJ databases">
        <title>Diversity and distribution of actinomycetes associated with coral in the coast of Hainan.</title>
        <authorList>
            <person name="Li F."/>
        </authorList>
    </citation>
    <scope>NUCLEOTIDE SEQUENCE [LARGE SCALE GENOMIC DNA]</scope>
    <source>
        <strain evidence="2 3">HNM0947</strain>
    </source>
</reference>
<keyword evidence="3" id="KW-1185">Reference proteome</keyword>
<feature type="transmembrane region" description="Helical" evidence="1">
    <location>
        <begin position="18"/>
        <end position="38"/>
    </location>
</feature>
<evidence type="ECO:0000256" key="1">
    <source>
        <dbReference type="SAM" id="Phobius"/>
    </source>
</evidence>
<name>A0ABR9PE20_9ACTN</name>
<proteinExistence type="predicted"/>
<keyword evidence="1" id="KW-1133">Transmembrane helix</keyword>
<keyword evidence="1" id="KW-0472">Membrane</keyword>
<comment type="caution">
    <text evidence="2">The sequence shown here is derived from an EMBL/GenBank/DDBJ whole genome shotgun (WGS) entry which is preliminary data.</text>
</comment>
<evidence type="ECO:0000313" key="2">
    <source>
        <dbReference type="EMBL" id="MBE3002097.1"/>
    </source>
</evidence>
<evidence type="ECO:0000313" key="3">
    <source>
        <dbReference type="Proteomes" id="UP000806528"/>
    </source>
</evidence>
<organism evidence="2 3">
    <name type="scientific">Nocardiopsis coralli</name>
    <dbReference type="NCBI Taxonomy" id="2772213"/>
    <lineage>
        <taxon>Bacteria</taxon>
        <taxon>Bacillati</taxon>
        <taxon>Actinomycetota</taxon>
        <taxon>Actinomycetes</taxon>
        <taxon>Streptosporangiales</taxon>
        <taxon>Nocardiopsidaceae</taxon>
        <taxon>Nocardiopsis</taxon>
    </lineage>
</organism>
<dbReference type="EMBL" id="JADBGI010000034">
    <property type="protein sequence ID" value="MBE3002097.1"/>
    <property type="molecule type" value="Genomic_DNA"/>
</dbReference>
<sequence>MAEATERETGVRRPRSNWVPLGVAAGAVVLLGAGWPLLNAVTPSSQALASDDTVDLGSGGDYAASLDLPQDGWNVDTTKTMAGQQYVFTRGPVELDLVSIQPPGGMEATPEDLWSGMETTSRVDDASAQLGEPEAATTQDGTRGLVGDLRTQDRTERAAVFPSPDGNFAVKMTLGGENATGADLASVEDVVEAVSFEHQEGS</sequence>
<keyword evidence="1" id="KW-0812">Transmembrane</keyword>
<protein>
    <recommendedName>
        <fullName evidence="4">Secreted protein</fullName>
    </recommendedName>
</protein>
<evidence type="ECO:0008006" key="4">
    <source>
        <dbReference type="Google" id="ProtNLM"/>
    </source>
</evidence>
<dbReference type="RefSeq" id="WP_193124688.1">
    <property type="nucleotide sequence ID" value="NZ_JADBGI010000034.1"/>
</dbReference>
<dbReference type="Proteomes" id="UP000806528">
    <property type="component" value="Unassembled WGS sequence"/>
</dbReference>
<accession>A0ABR9PE20</accession>
<gene>
    <name evidence="2" type="ORF">IDM40_25850</name>
</gene>